<evidence type="ECO:0000313" key="2">
    <source>
        <dbReference type="EMBL" id="XAE43961.1"/>
    </source>
</evidence>
<protein>
    <submittedName>
        <fullName evidence="2">GNAT family N-acetyltransferase</fullName>
    </submittedName>
</protein>
<name>A0ABZ3D950_9PROT</name>
<dbReference type="Gene3D" id="3.40.630.30">
    <property type="match status" value="1"/>
</dbReference>
<dbReference type="SUPFAM" id="SSF55729">
    <property type="entry name" value="Acyl-CoA N-acyltransferases (Nat)"/>
    <property type="match status" value="1"/>
</dbReference>
<evidence type="ECO:0000259" key="1">
    <source>
        <dbReference type="PROSITE" id="PS51186"/>
    </source>
</evidence>
<evidence type="ECO:0000313" key="3">
    <source>
        <dbReference type="Proteomes" id="UP001449795"/>
    </source>
</evidence>
<feature type="domain" description="N-acetyltransferase" evidence="1">
    <location>
        <begin position="28"/>
        <end position="166"/>
    </location>
</feature>
<dbReference type="Pfam" id="PF00583">
    <property type="entry name" value="Acetyltransf_1"/>
    <property type="match status" value="1"/>
</dbReference>
<dbReference type="CDD" id="cd04301">
    <property type="entry name" value="NAT_SF"/>
    <property type="match status" value="1"/>
</dbReference>
<dbReference type="InterPro" id="IPR016181">
    <property type="entry name" value="Acyl_CoA_acyltransferase"/>
</dbReference>
<accession>A0ABZ3D950</accession>
<dbReference type="EMBL" id="CP152276">
    <property type="protein sequence ID" value="XAE43961.1"/>
    <property type="molecule type" value="Genomic_DNA"/>
</dbReference>
<dbReference type="InterPro" id="IPR000182">
    <property type="entry name" value="GNAT_dom"/>
</dbReference>
<gene>
    <name evidence="2" type="ORF">AAC691_05880</name>
</gene>
<dbReference type="PROSITE" id="PS51186">
    <property type="entry name" value="GNAT"/>
    <property type="match status" value="1"/>
</dbReference>
<organism evidence="2 3">
    <name type="scientific">Nguyenibacter vanlangensis</name>
    <dbReference type="NCBI Taxonomy" id="1216886"/>
    <lineage>
        <taxon>Bacteria</taxon>
        <taxon>Pseudomonadati</taxon>
        <taxon>Pseudomonadota</taxon>
        <taxon>Alphaproteobacteria</taxon>
        <taxon>Acetobacterales</taxon>
        <taxon>Acetobacteraceae</taxon>
        <taxon>Nguyenibacter</taxon>
    </lineage>
</organism>
<sequence>MVDLLVTYLQMTEPPRGEPLHIPDLETSITREVPRAEAYLLLYRAIGDYVQWDHRLRMSHDELVQFLNATSSHIYVLRWNTEAVGLCEFEGVGTPDIELVHFGVVPAMQGRGLGRYLLDRALRAVWSYGPRRIWLHTDTNDHRNAISTYMRADFKIYKRQMETFDD</sequence>
<proteinExistence type="predicted"/>
<keyword evidence="3" id="KW-1185">Reference proteome</keyword>
<dbReference type="RefSeq" id="WP_342629293.1">
    <property type="nucleotide sequence ID" value="NZ_CP152276.1"/>
</dbReference>
<reference evidence="2 3" key="1">
    <citation type="submission" date="2024-04" db="EMBL/GenBank/DDBJ databases">
        <title>Complete genome sequence of Nguyenibacter vanlangesis HBCM-1154, a strain capable of nitrogen fixation, IAA production, and phosphorus solubilization isolated from sugarcane soil.</title>
        <authorList>
            <person name="MY HANH P."/>
        </authorList>
    </citation>
    <scope>NUCLEOTIDE SEQUENCE [LARGE SCALE GENOMIC DNA]</scope>
    <source>
        <strain evidence="2 3">HBCM 1154</strain>
    </source>
</reference>
<dbReference type="Proteomes" id="UP001449795">
    <property type="component" value="Chromosome"/>
</dbReference>